<dbReference type="EMBL" id="PHGZ01000004">
    <property type="protein sequence ID" value="PJG83956.1"/>
    <property type="molecule type" value="Genomic_DNA"/>
</dbReference>
<organism evidence="1 2">
    <name type="scientific">Caviibacterium pharyngocola</name>
    <dbReference type="NCBI Taxonomy" id="28159"/>
    <lineage>
        <taxon>Bacteria</taxon>
        <taxon>Pseudomonadati</taxon>
        <taxon>Pseudomonadota</taxon>
        <taxon>Gammaproteobacteria</taxon>
        <taxon>Pasteurellales</taxon>
        <taxon>Pasteurellaceae</taxon>
        <taxon>Caviibacterium</taxon>
    </lineage>
</organism>
<gene>
    <name evidence="1" type="ORF">CVP04_01485</name>
</gene>
<keyword evidence="2" id="KW-1185">Reference proteome</keyword>
<evidence type="ECO:0000313" key="1">
    <source>
        <dbReference type="EMBL" id="PJG83956.1"/>
    </source>
</evidence>
<proteinExistence type="predicted"/>
<sequence length="63" mass="7295">MMVSRQIYAVYRGEQNLMDGTAEEIAKKLNIRVESVRKQSTPTAQKRNKGQRLVVIKLGRELY</sequence>
<accession>A0A2M8RYJ5</accession>
<evidence type="ECO:0000313" key="2">
    <source>
        <dbReference type="Proteomes" id="UP000230282"/>
    </source>
</evidence>
<name>A0A2M8RYJ5_9PAST</name>
<dbReference type="OrthoDB" id="5690571at2"/>
<comment type="caution">
    <text evidence="1">The sequence shown here is derived from an EMBL/GenBank/DDBJ whole genome shotgun (WGS) entry which is preliminary data.</text>
</comment>
<reference evidence="1 2" key="1">
    <citation type="submission" date="2017-11" db="EMBL/GenBank/DDBJ databases">
        <title>Reclassification of Bisgaard taxon 5 as Caviibacterium pharyngocola gen. nov., sp. nov.</title>
        <authorList>
            <person name="Christensen H."/>
        </authorList>
    </citation>
    <scope>NUCLEOTIDE SEQUENCE [LARGE SCALE GENOMIC DNA]</scope>
    <source>
        <strain evidence="1 2">7_3</strain>
    </source>
</reference>
<dbReference type="Proteomes" id="UP000230282">
    <property type="component" value="Unassembled WGS sequence"/>
</dbReference>
<protein>
    <submittedName>
        <fullName evidence="1">Uncharacterized protein</fullName>
    </submittedName>
</protein>
<dbReference type="AlphaFoldDB" id="A0A2M8RYJ5"/>